<comment type="similarity">
    <text evidence="1 6">Belongs to the NAD kinase family.</text>
</comment>
<gene>
    <name evidence="8" type="primary">LOC109467051</name>
</gene>
<dbReference type="RefSeq" id="XP_019620509.1">
    <property type="nucleotide sequence ID" value="XM_019764950.1"/>
</dbReference>
<comment type="function">
    <text evidence="6">Mitochondrial NAD(+) kinase that phosphorylates NAD(+) to yield NADP(+). Can use both ATP or inorganic polyphosphate as the phosphoryl donor.</text>
</comment>
<dbReference type="GO" id="GO:0005524">
    <property type="term" value="F:ATP binding"/>
    <property type="evidence" value="ECO:0007669"/>
    <property type="project" value="UniProtKB-UniRule"/>
</dbReference>
<comment type="subcellular location">
    <subcellularLocation>
        <location evidence="6">Mitochondrion</location>
    </subcellularLocation>
</comment>
<dbReference type="PIRSF" id="PIRSF017565">
    <property type="entry name" value="Kin_ATP-NAD_euk"/>
    <property type="match status" value="1"/>
</dbReference>
<comment type="subunit">
    <text evidence="6">Homodimer.</text>
</comment>
<dbReference type="Gene3D" id="3.40.50.10330">
    <property type="entry name" value="Probable inorganic polyphosphate/atp-NAD kinase, domain 1"/>
    <property type="match status" value="1"/>
</dbReference>
<dbReference type="GeneID" id="109467051"/>
<protein>
    <recommendedName>
        <fullName evidence="6">NAD kinase 2, mitochondrial</fullName>
        <ecNumber evidence="6">2.7.1.23</ecNumber>
    </recommendedName>
    <alternativeName>
        <fullName evidence="6">NAD kinase domain-containing protein 1, mitochondrial</fullName>
    </alternativeName>
</protein>
<comment type="catalytic activity">
    <reaction evidence="6">
        <text>NAD(+) + ATP = ADP + NADP(+) + H(+)</text>
        <dbReference type="Rhea" id="RHEA:18629"/>
        <dbReference type="ChEBI" id="CHEBI:15378"/>
        <dbReference type="ChEBI" id="CHEBI:30616"/>
        <dbReference type="ChEBI" id="CHEBI:57540"/>
        <dbReference type="ChEBI" id="CHEBI:58349"/>
        <dbReference type="ChEBI" id="CHEBI:456216"/>
        <dbReference type="EC" id="2.7.1.23"/>
    </reaction>
</comment>
<dbReference type="InterPro" id="IPR012355">
    <property type="entry name" value="NADK2_mit"/>
</dbReference>
<dbReference type="KEGG" id="bbel:109467051"/>
<dbReference type="Gene3D" id="2.60.200.30">
    <property type="entry name" value="Probable inorganic polyphosphate/atp-NAD kinase, domain 2"/>
    <property type="match status" value="1"/>
</dbReference>
<evidence type="ECO:0000256" key="6">
    <source>
        <dbReference type="PIRNR" id="PIRNR017565"/>
    </source>
</evidence>
<sequence length="417" mass="47981">MARLFLRCMCRNKTFQRTFCSQNAQNDPPVFQPGKVLVLSKMSRFEFEKHKQPYLSEDELRRRLAARGSNYEGLMRRHKIHTRNLESVTEALRSHGVEVKVVQKHEYTPEKVNWADVIMSAGGDGTFLMAASHILTRKKPLIGVNTDPSRSEGFLCLPKEYSGKFSQALERLLDGKFRWRWRNRIRITLEGYKVSLIDPVDLDDLELGAHDHLGPHRDYRYQSESDDERLLHPSERSLDETETTVLPIRALNEIFVGETRASRTSYYELSVDGRRWEKQKSSGLTVCTGTGSSSWSLHINQLTYQSTREILRIVNEETNSRVSVDSDVINRVMRRYNNSLMFDASEPKMTYTVRDPIINGVFSVKNPRGFAKRIAIRSRCWDACLAVDGGFSFQFNDGAMAYLEILPEDALRTVVLD</sequence>
<dbReference type="PANTHER" id="PTHR13158">
    <property type="match status" value="1"/>
</dbReference>
<dbReference type="EC" id="2.7.1.23" evidence="6"/>
<dbReference type="InterPro" id="IPR017438">
    <property type="entry name" value="ATP-NAD_kinase_N"/>
</dbReference>
<dbReference type="Proteomes" id="UP000515135">
    <property type="component" value="Unplaced"/>
</dbReference>
<dbReference type="PANTHER" id="PTHR13158:SF5">
    <property type="entry name" value="NAD KINASE 2, MITOCHONDRIAL"/>
    <property type="match status" value="1"/>
</dbReference>
<keyword evidence="2 6" id="KW-0808">Transferase</keyword>
<dbReference type="InterPro" id="IPR016064">
    <property type="entry name" value="NAD/diacylglycerol_kinase_sf"/>
</dbReference>
<dbReference type="InterPro" id="IPR002504">
    <property type="entry name" value="NADK"/>
</dbReference>
<dbReference type="GO" id="GO:0005739">
    <property type="term" value="C:mitochondrion"/>
    <property type="evidence" value="ECO:0007669"/>
    <property type="project" value="UniProtKB-SubCell"/>
</dbReference>
<evidence type="ECO:0000313" key="8">
    <source>
        <dbReference type="RefSeq" id="XP_019620509.1"/>
    </source>
</evidence>
<keyword evidence="5 6" id="KW-0520">NAD</keyword>
<keyword evidence="6" id="KW-0547">Nucleotide-binding</keyword>
<dbReference type="AlphaFoldDB" id="A0A6P4YEL2"/>
<reference evidence="8" key="1">
    <citation type="submission" date="2025-08" db="UniProtKB">
        <authorList>
            <consortium name="RefSeq"/>
        </authorList>
    </citation>
    <scope>IDENTIFICATION</scope>
    <source>
        <tissue evidence="8">Gonad</tissue>
    </source>
</reference>
<evidence type="ECO:0000256" key="3">
    <source>
        <dbReference type="ARBA" id="ARBA00022777"/>
    </source>
</evidence>
<name>A0A6P4YEL2_BRABE</name>
<dbReference type="SUPFAM" id="SSF111331">
    <property type="entry name" value="NAD kinase/diacylglycerol kinase-like"/>
    <property type="match status" value="1"/>
</dbReference>
<keyword evidence="7" id="KW-1185">Reference proteome</keyword>
<proteinExistence type="inferred from homology"/>
<keyword evidence="3 6" id="KW-0418">Kinase</keyword>
<evidence type="ECO:0000313" key="7">
    <source>
        <dbReference type="Proteomes" id="UP000515135"/>
    </source>
</evidence>
<evidence type="ECO:0000256" key="2">
    <source>
        <dbReference type="ARBA" id="ARBA00022679"/>
    </source>
</evidence>
<dbReference type="GO" id="GO:0042803">
    <property type="term" value="F:protein homodimerization activity"/>
    <property type="evidence" value="ECO:0007669"/>
    <property type="project" value="UniProtKB-UniRule"/>
</dbReference>
<dbReference type="OrthoDB" id="185618at2759"/>
<dbReference type="Pfam" id="PF01513">
    <property type="entry name" value="NAD_kinase"/>
    <property type="match status" value="1"/>
</dbReference>
<keyword evidence="4 6" id="KW-0521">NADP</keyword>
<keyword evidence="6" id="KW-0067">ATP-binding</keyword>
<organism evidence="7 8">
    <name type="scientific">Branchiostoma belcheri</name>
    <name type="common">Amphioxus</name>
    <dbReference type="NCBI Taxonomy" id="7741"/>
    <lineage>
        <taxon>Eukaryota</taxon>
        <taxon>Metazoa</taxon>
        <taxon>Chordata</taxon>
        <taxon>Cephalochordata</taxon>
        <taxon>Leptocardii</taxon>
        <taxon>Amphioxiformes</taxon>
        <taxon>Branchiostomatidae</taxon>
        <taxon>Branchiostoma</taxon>
    </lineage>
</organism>
<keyword evidence="6" id="KW-0496">Mitochondrion</keyword>
<accession>A0A6P4YEL2</accession>
<dbReference type="GO" id="GO:0019674">
    <property type="term" value="P:NAD+ metabolic process"/>
    <property type="evidence" value="ECO:0007669"/>
    <property type="project" value="UniProtKB-UniRule"/>
</dbReference>
<dbReference type="GO" id="GO:0003951">
    <property type="term" value="F:NAD+ kinase activity"/>
    <property type="evidence" value="ECO:0007669"/>
    <property type="project" value="UniProtKB-UniRule"/>
</dbReference>
<dbReference type="GO" id="GO:0006741">
    <property type="term" value="P:NADP+ biosynthetic process"/>
    <property type="evidence" value="ECO:0007669"/>
    <property type="project" value="UniProtKB-UniRule"/>
</dbReference>
<evidence type="ECO:0000256" key="5">
    <source>
        <dbReference type="ARBA" id="ARBA00023027"/>
    </source>
</evidence>
<evidence type="ECO:0000256" key="1">
    <source>
        <dbReference type="ARBA" id="ARBA00010995"/>
    </source>
</evidence>
<evidence type="ECO:0000256" key="4">
    <source>
        <dbReference type="ARBA" id="ARBA00022857"/>
    </source>
</evidence>
<dbReference type="InterPro" id="IPR017437">
    <property type="entry name" value="ATP-NAD_kinase_PpnK-typ_C"/>
</dbReference>